<protein>
    <submittedName>
        <fullName evidence="3">Ubiquitin carboxyl-terminal hydrolase</fullName>
    </submittedName>
</protein>
<comment type="caution">
    <text evidence="3">The sequence shown here is derived from an EMBL/GenBank/DDBJ whole genome shotgun (WGS) entry which is preliminary data.</text>
</comment>
<evidence type="ECO:0000313" key="4">
    <source>
        <dbReference type="Proteomes" id="UP001150062"/>
    </source>
</evidence>
<evidence type="ECO:0000313" key="3">
    <source>
        <dbReference type="EMBL" id="KAJ6235303.1"/>
    </source>
</evidence>
<dbReference type="Proteomes" id="UP001150062">
    <property type="component" value="Unassembled WGS sequence"/>
</dbReference>
<reference evidence="3" key="1">
    <citation type="submission" date="2022-08" db="EMBL/GenBank/DDBJ databases">
        <title>Novel sulfate-reducing endosymbionts in the free-living metamonad Anaeramoeba.</title>
        <authorList>
            <person name="Jerlstrom-Hultqvist J."/>
            <person name="Cepicka I."/>
            <person name="Gallot-Lavallee L."/>
            <person name="Salas-Leiva D."/>
            <person name="Curtis B.A."/>
            <person name="Zahonova K."/>
            <person name="Pipaliya S."/>
            <person name="Dacks J."/>
            <person name="Roger A.J."/>
        </authorList>
    </citation>
    <scope>NUCLEOTIDE SEQUENCE</scope>
    <source>
        <strain evidence="3">Schooner1</strain>
    </source>
</reference>
<gene>
    <name evidence="3" type="ORF">M0813_28745</name>
</gene>
<dbReference type="SUPFAM" id="SSF54001">
    <property type="entry name" value="Cysteine proteinases"/>
    <property type="match status" value="1"/>
</dbReference>
<dbReference type="PANTHER" id="PTHR21646">
    <property type="entry name" value="UBIQUITIN CARBOXYL-TERMINAL HYDROLASE"/>
    <property type="match status" value="1"/>
</dbReference>
<dbReference type="GO" id="GO:0016787">
    <property type="term" value="F:hydrolase activity"/>
    <property type="evidence" value="ECO:0007669"/>
    <property type="project" value="UniProtKB-KW"/>
</dbReference>
<evidence type="ECO:0000259" key="2">
    <source>
        <dbReference type="PROSITE" id="PS50235"/>
    </source>
</evidence>
<proteinExistence type="predicted"/>
<dbReference type="EMBL" id="JAOAOG010000263">
    <property type="protein sequence ID" value="KAJ6235303.1"/>
    <property type="molecule type" value="Genomic_DNA"/>
</dbReference>
<keyword evidence="4" id="KW-1185">Reference proteome</keyword>
<dbReference type="InterPro" id="IPR018200">
    <property type="entry name" value="USP_CS"/>
</dbReference>
<feature type="region of interest" description="Disordered" evidence="1">
    <location>
        <begin position="247"/>
        <end position="269"/>
    </location>
</feature>
<dbReference type="InterPro" id="IPR050185">
    <property type="entry name" value="Ub_carboxyl-term_hydrolase"/>
</dbReference>
<feature type="domain" description="USP" evidence="2">
    <location>
        <begin position="217"/>
        <end position="607"/>
    </location>
</feature>
<dbReference type="InterPro" id="IPR038765">
    <property type="entry name" value="Papain-like_cys_pep_sf"/>
</dbReference>
<feature type="compositionally biased region" description="Basic residues" evidence="1">
    <location>
        <begin position="251"/>
        <end position="261"/>
    </location>
</feature>
<dbReference type="InterPro" id="IPR001394">
    <property type="entry name" value="Peptidase_C19_UCH"/>
</dbReference>
<name>A0ABQ8XRP9_9EUKA</name>
<dbReference type="InterPro" id="IPR028889">
    <property type="entry name" value="USP"/>
</dbReference>
<dbReference type="PROSITE" id="PS50235">
    <property type="entry name" value="USP_3"/>
    <property type="match status" value="1"/>
</dbReference>
<dbReference type="PROSITE" id="PS00973">
    <property type="entry name" value="USP_2"/>
    <property type="match status" value="1"/>
</dbReference>
<keyword evidence="3" id="KW-0378">Hydrolase</keyword>
<evidence type="ECO:0000256" key="1">
    <source>
        <dbReference type="SAM" id="MobiDB-lite"/>
    </source>
</evidence>
<organism evidence="3 4">
    <name type="scientific">Anaeramoeba flamelloides</name>
    <dbReference type="NCBI Taxonomy" id="1746091"/>
    <lineage>
        <taxon>Eukaryota</taxon>
        <taxon>Metamonada</taxon>
        <taxon>Anaeramoebidae</taxon>
        <taxon>Anaeramoeba</taxon>
    </lineage>
</organism>
<dbReference type="Pfam" id="PF00443">
    <property type="entry name" value="UCH"/>
    <property type="match status" value="1"/>
</dbReference>
<dbReference type="Gene3D" id="3.90.70.10">
    <property type="entry name" value="Cysteine proteinases"/>
    <property type="match status" value="1"/>
</dbReference>
<sequence length="611" mass="70633">MHFFRTNNLTVAVISRNLESTVKRALGRGTGPTNIPSGVQSSIFSTCKDNLVQTRIQKENCTTLPISLSQINCLPTTNNNNLQNKKLLRNSFNSFLLLNQLIGPPQKSSTTLTNKIDDLSSKEIFNDLCDQILKEGKTKKEKEKEKEKQEHFHKILRATNKKGDQKQQQNQKKHNQIIYQSTTPKTNRLYKPEISFHFSNLLLMREILKQLYSMGNIGLKNSNGVSCYKNASFQCLLKTPLIMIRGNNSKKNGKSNTKKVPTKQDTNHENKLQELSEISVLPRISRLIKFSFDCKSKIRLVESFENLVDKYRSTNENGVVDPQFVDQALRSICPIFDLKQQQDAHEFITFVLDALAEETKDQNNQSFVSDLFSGQLEISLTCLECKNCIYFTELIHNISLPLAIEHGLDQNSNMKKNEKNTKNFKKKLETKISKKKTISSRNLKINQKGKNYKKKIKIINCFEKFFTKNLLQGENSVWCSTCKQKTNHSHQYKFDVFPKILIIHLLRFNEKFQKNDIHVSFPISDLDISFTSKQSHYSNSKVSTTKHQYNLIGVIQHIGSTLFGHYKSITFDRKIKKFFSFNDSIVKPVTNKKKIFENAYILFYERKEGLY</sequence>
<accession>A0ABQ8XRP9</accession>